<dbReference type="Pfam" id="PF00071">
    <property type="entry name" value="Ras"/>
    <property type="match status" value="2"/>
</dbReference>
<organism evidence="4 5">
    <name type="scientific">Argiope bruennichi</name>
    <name type="common">Wasp spider</name>
    <name type="synonym">Aranea bruennichi</name>
    <dbReference type="NCBI Taxonomy" id="94029"/>
    <lineage>
        <taxon>Eukaryota</taxon>
        <taxon>Metazoa</taxon>
        <taxon>Ecdysozoa</taxon>
        <taxon>Arthropoda</taxon>
        <taxon>Chelicerata</taxon>
        <taxon>Arachnida</taxon>
        <taxon>Araneae</taxon>
        <taxon>Araneomorphae</taxon>
        <taxon>Entelegynae</taxon>
        <taxon>Araneoidea</taxon>
        <taxon>Araneidae</taxon>
        <taxon>Argiope</taxon>
    </lineage>
</organism>
<protein>
    <submittedName>
        <fullName evidence="4">Ras-related protein Rab-2 like protein</fullName>
    </submittedName>
</protein>
<dbReference type="SMART" id="SM00173">
    <property type="entry name" value="RAS"/>
    <property type="match status" value="1"/>
</dbReference>
<dbReference type="SUPFAM" id="SSF52540">
    <property type="entry name" value="P-loop containing nucleoside triphosphate hydrolases"/>
    <property type="match status" value="1"/>
</dbReference>
<dbReference type="InterPro" id="IPR027417">
    <property type="entry name" value="P-loop_NTPase"/>
</dbReference>
<comment type="caution">
    <text evidence="4">The sequence shown here is derived from an EMBL/GenBank/DDBJ whole genome shotgun (WGS) entry which is preliminary data.</text>
</comment>
<reference evidence="4" key="1">
    <citation type="journal article" date="2020" name="bioRxiv">
        <title>Chromosome-level reference genome of the European wasp spider Argiope bruennichi: a resource for studies on range expansion and evolutionary adaptation.</title>
        <authorList>
            <person name="Sheffer M.M."/>
            <person name="Hoppe A."/>
            <person name="Krehenwinkel H."/>
            <person name="Uhl G."/>
            <person name="Kuss A.W."/>
            <person name="Jensen L."/>
            <person name="Jensen C."/>
            <person name="Gillespie R.G."/>
            <person name="Hoff K.J."/>
            <person name="Prost S."/>
        </authorList>
    </citation>
    <scope>NUCLEOTIDE SEQUENCE</scope>
</reference>
<evidence type="ECO:0000313" key="4">
    <source>
        <dbReference type="EMBL" id="KAF8767952.1"/>
    </source>
</evidence>
<feature type="compositionally biased region" description="Basic and acidic residues" evidence="3">
    <location>
        <begin position="193"/>
        <end position="203"/>
    </location>
</feature>
<comment type="similarity">
    <text evidence="1">Belongs to the small GTPase superfamily. Rab family.</text>
</comment>
<dbReference type="PROSITE" id="PS51421">
    <property type="entry name" value="RAS"/>
    <property type="match status" value="1"/>
</dbReference>
<dbReference type="Proteomes" id="UP000807504">
    <property type="component" value="Unassembled WGS sequence"/>
</dbReference>
<keyword evidence="5" id="KW-1185">Reference proteome</keyword>
<dbReference type="SMART" id="SM00174">
    <property type="entry name" value="RHO"/>
    <property type="match status" value="1"/>
</dbReference>
<keyword evidence="2" id="KW-0547">Nucleotide-binding</keyword>
<evidence type="ECO:0000256" key="1">
    <source>
        <dbReference type="ARBA" id="ARBA00006270"/>
    </source>
</evidence>
<evidence type="ECO:0000256" key="2">
    <source>
        <dbReference type="ARBA" id="ARBA00022741"/>
    </source>
</evidence>
<gene>
    <name evidence="4" type="ORF">HNY73_020823</name>
</gene>
<dbReference type="InterPro" id="IPR001806">
    <property type="entry name" value="Small_GTPase"/>
</dbReference>
<evidence type="ECO:0000256" key="3">
    <source>
        <dbReference type="SAM" id="MobiDB-lite"/>
    </source>
</evidence>
<dbReference type="PANTHER" id="PTHR47978">
    <property type="match status" value="1"/>
</dbReference>
<sequence length="210" mass="23406">MSVDYHVKIIMLGNSGVGKTSLLLRFNQGVFIEAAASEQKNFPTADSFECRLLMGYYRTADGVLLVYDTTRYLTFLELTSWLSQIRELNNEATVVIAGNKSDLVKQNRVSGTTVENFARNEGLEYSETSAKDNENVDEVFEKLILKILEKKSIPPSPEESSEEPSDCADETPVNPAERSTNMVSALVQTEAPIRLDDHPRATETQKQCSC</sequence>
<dbReference type="EMBL" id="JABXBU010002230">
    <property type="protein sequence ID" value="KAF8767952.1"/>
    <property type="molecule type" value="Genomic_DNA"/>
</dbReference>
<feature type="compositionally biased region" description="Polar residues" evidence="3">
    <location>
        <begin position="177"/>
        <end position="187"/>
    </location>
</feature>
<evidence type="ECO:0000313" key="5">
    <source>
        <dbReference type="Proteomes" id="UP000807504"/>
    </source>
</evidence>
<name>A0A8T0EAS3_ARGBR</name>
<dbReference type="PRINTS" id="PR00449">
    <property type="entry name" value="RASTRNSFRMNG"/>
</dbReference>
<feature type="region of interest" description="Disordered" evidence="3">
    <location>
        <begin position="151"/>
        <end position="210"/>
    </location>
</feature>
<dbReference type="GO" id="GO:0003924">
    <property type="term" value="F:GTPase activity"/>
    <property type="evidence" value="ECO:0007669"/>
    <property type="project" value="InterPro"/>
</dbReference>
<accession>A0A8T0EAS3</accession>
<dbReference type="AlphaFoldDB" id="A0A8T0EAS3"/>
<reference evidence="4" key="2">
    <citation type="submission" date="2020-06" db="EMBL/GenBank/DDBJ databases">
        <authorList>
            <person name="Sheffer M."/>
        </authorList>
    </citation>
    <scope>NUCLEOTIDE SEQUENCE</scope>
</reference>
<dbReference type="Gene3D" id="3.40.50.300">
    <property type="entry name" value="P-loop containing nucleotide triphosphate hydrolases"/>
    <property type="match status" value="1"/>
</dbReference>
<feature type="compositionally biased region" description="Acidic residues" evidence="3">
    <location>
        <begin position="159"/>
        <end position="169"/>
    </location>
</feature>
<dbReference type="GO" id="GO:0005525">
    <property type="term" value="F:GTP binding"/>
    <property type="evidence" value="ECO:0007669"/>
    <property type="project" value="InterPro"/>
</dbReference>
<proteinExistence type="inferred from homology"/>
<dbReference type="CDD" id="cd00154">
    <property type="entry name" value="Rab"/>
    <property type="match status" value="1"/>
</dbReference>
<dbReference type="SMART" id="SM00175">
    <property type="entry name" value="RAB"/>
    <property type="match status" value="1"/>
</dbReference>
<dbReference type="PROSITE" id="PS51419">
    <property type="entry name" value="RAB"/>
    <property type="match status" value="1"/>
</dbReference>